<reference evidence="1" key="1">
    <citation type="submission" date="2022-11" db="EMBL/GenBank/DDBJ databases">
        <title>Genome Sequence of Boeremia exigua.</title>
        <authorList>
            <person name="Buettner E."/>
        </authorList>
    </citation>
    <scope>NUCLEOTIDE SEQUENCE</scope>
    <source>
        <strain evidence="1">CU02</strain>
    </source>
</reference>
<organism evidence="1 2">
    <name type="scientific">Boeremia exigua</name>
    <dbReference type="NCBI Taxonomy" id="749465"/>
    <lineage>
        <taxon>Eukaryota</taxon>
        <taxon>Fungi</taxon>
        <taxon>Dikarya</taxon>
        <taxon>Ascomycota</taxon>
        <taxon>Pezizomycotina</taxon>
        <taxon>Dothideomycetes</taxon>
        <taxon>Pleosporomycetidae</taxon>
        <taxon>Pleosporales</taxon>
        <taxon>Pleosporineae</taxon>
        <taxon>Didymellaceae</taxon>
        <taxon>Boeremia</taxon>
    </lineage>
</organism>
<keyword evidence="2" id="KW-1185">Reference proteome</keyword>
<protein>
    <submittedName>
        <fullName evidence="1">Uncharacterized protein</fullName>
    </submittedName>
</protein>
<gene>
    <name evidence="1" type="ORF">OPT61_g8277</name>
</gene>
<proteinExistence type="predicted"/>
<name>A0ACC2HYW7_9PLEO</name>
<evidence type="ECO:0000313" key="2">
    <source>
        <dbReference type="Proteomes" id="UP001153331"/>
    </source>
</evidence>
<comment type="caution">
    <text evidence="1">The sequence shown here is derived from an EMBL/GenBank/DDBJ whole genome shotgun (WGS) entry which is preliminary data.</text>
</comment>
<sequence length="3234" mass="359292">MATITKPNGVPVNHDPSTIKLPPTWDHWLGQILPVAVPEAEQYIENLVKQEIAKVLENHPGKSFWEVFGEAIAAKLKDQTLRQDIFDKLHLTGFIAKVSNFSHGLLNLVKTDPNLASIRDAAQRLDTKKIAAELADGASTTARVVRRELFNAEPTATIAGIVQEDKVVIPNDDPVVKEHTLTVLSRMGSADLSTNSPHTVLRQQPKLLAKIPSEHRVAVVENINTLARTQTVARSPPALEAMMNNGLTSAVSIAKAPMMELKSIMSHDDAVFAKSTANKVILQNQMLLASLVDRVKTQTPGLVGPSDDRDARRLRIKDAFRNRGLNPNLEDLFDSADQTDADENTTVYSPASYFVDLLMYLRSNNLDGKISPDVSRSGEDDSYRGTALEVFFRRRPDLQDLELTPANTSALLPYIDLVNEVMESFVTHLPEYIAHPSGQSPIDSFNVATQNSDDLLSQPQNVRMDAYRHLAGAVYPPTLPYHQPVDAQRAFLSFLGTSRAEVLNAFRPKPSLQKFEALASKTTNAQLRSSETLVANRRALNSAQARALDAQYYCEILGLVQEEFLVLTKGVFWEKEFFEISAGLSPMTNDQYQRRVGLRSTLQCWGYSTAEEMISTDANARTGLSFVKEQLLPRSGLSYKELINIISTSFVNPYKPTGVDRIVFDSLRYSYKFLQELVDNTGSARYDRMADFVASHVSELNLQALLERSELQSTALTSPEAAVKESLRTWIKQNFKRIGRTVVIDAGEGPRLKVTGRIVAVNRTATGLPTSILGMAEVTSDGRIVQVPSTELSQAPVATLLDDGTILDFNGNRMGQVGLNARVYYLNPLNDNDFNSVYPKLDFFIENQPLWVITGGKLTNSSASDNRMSSNNPQSFNEVWELEEGMGGSGSIEDARLVHLDGSPLPLETWDRLHRFIRLWGKLGWSTAETDRAVSSLLRTGPPSSHSEPDAQQTAHTDGTTWDKDSKPFDYQLPVNFEDFEDDSLSSSSQDPDSSIPLPDITFEMIEQLAAIKQIMSKTHLTLEELLTFFSCMTSEGPKSQYVRLFLTRQRRTQSPVFAADASGSYFASVQTVSIRQHISTVAAALSMRQEDITFITTPQNVFPKGTVDDLLNMNNITRLYRYALLARTLSVKVKDLFQIMAGFGDPFSNPKAFLGILNNWETMAKAGFPWPELRYVVDQIPAWSDPLALTAYESLRVAASLRTKIIEVQTAYPLDLPVSKRTPDYTSTIASLLLPASTVTIIMGLLLGTSTNSVPAPVVPISNFSNLVSACSQNVAAYIVPPTKDDLKPKAILKITGIISNDIKNDLKQLLHNPTTDNENRTLSPLQKAWEISVDQVCEKPFSSFKRVMNGILPNGVIENELSGEERVLLAPDPLQATLAIDAPSQIIGNTTVSATAAKPNLQERTTSNPKIDKFLAHYIPFLQDKLSYNSVLDTLATAAGFSDTNIAKTYLENVISVSANSKHSVTEKENAVVPADSHQSAIDYIIKFLRDSLTIWVGNLNFDVTGDYIFSIQNTWNVPSSFHLKPITKAAGEDDISAAYGSSGLFGVSAPHNDDPGPLVHFKRSLGGLPGMWVTDKVTIAAGYQYLLTINTAEKSKLRWQTASMEARDIPQDRYVPLWKGYLRPTTTDVYQFYAKDLGLPVGQDRPIGTVVFDGRSRDWDHPVDSDSDTFYPLKNKQSEQRLDASKLHSLTLTGIFPNQLCWKTPTTDIESIPSTCFLPASTPNQIYSILTKLQKLALFSNHFKLSSEEILYIHQNSRTFTKLPEDEAKAEAFLFSDVPAEGLSAIDLDGIHALRGCTRLYDYIQLRDQLPQNTTWSLIQLFSWATQNTQVSGTELAQKISLATSWPVDEVLVLLKNSNFTTGVASEFCNERLLIRLQAQLDLSRRMCVPPETLFIWASPLGTAPRDFYAYHAVSQAIQQSAAAKFAPTDWTIAVRPVNNLLRENQRAALVDYLLVQQKFVRDNNIVDADGLFEFFLIDVQMKPLVETSRIVQAIATIQLFVQRCMLGLEENFVITQALDRQRWEWMQNYRVWQANRQIFLYPENWIVPSLRDDKSEIFKKFESELLQTNLSKHAVGTALRNYVCNLADLTDLKAVGLHVEKGGKGDVHIFAHTRTSPFIFYYNRYRLVQGQLGQWDGWQDMKVQLPAVLDPLTNISGIYMAPVVFDGRLIVFVPEITQQTVPRPFENELISKLGDKSVKESVPQKVWELKMSWTEYRNGSWTPRQTCPQPYRDSIEHDDVSQYVLIPCLLWNGGQSTTSSGQEIPPNSVAIYVANFTDQDELAKHNIKPSILAGWIFDGRQVSLMTQGRMQNFNWMGYPFSQLTFQVIQPDTKSSDATNAPPAGATTPAPTKSAALFSLQASNITSAPSASPEKNVRMDGVHHFIEDADSYSSFLATKALGATVVDDQGPSIVSPSVLTGADSSTLKAAAQRFYHGFIHDLMRVTTNGSDITFLFDILEKVGKNASPQATDQDIKDFGEAFGAITSTGNTILSVPAPATMNGTAVPIIDLDTPPMFDSSKVTAGSRVATQFDQRSRLYSLYNWELGMHACMALMDSLLKAQQYEQARSVAHYVFDPFAAGDKSDPSRFWKFPPFKVASVATIESLFLELEAGAVNNSISDWRDHPFQPHVVARSRPEAYMKWIVINYIKILVGWGDSLFSQNTLETIPQAIQLYVMASHIYGPRGQIIPQRTNPVPQTFRTLSKKFDAFSNAMVQLEEAFPFSNQTALPVGKLPLDEDDYLPNVFGSAGALYFAIPDNPSVRQLASTIDDRLFKIRNSEDINGKLRVLPLLAPPIDPAMLVQAQAQGLSLSSVLQDLQGPLPNCRFEVLLQKAFEVVAEAKALGNSLISIRERHDAEELLLVRQRQQSSLQKSLMDIKKMSLQDAQSTMNVLQYNRAAAVSRLSYWFKLVGNDMSGIPALDQEFQELDAKIAAPITSGGLALSAHEQEYLEKSSNAQDITANVNSIEIALAAMRVIPDVSINTQPLGLGQTTSIGSGVLSSQYDAIAKGFSRTAHLLQSQASTSSTIGGHQRALQERILQANTAGYEISNIDKQITGAQVRIALAEREIEIQQQEINDAQQITDYLTSKYSSVDLYTYLDGATKSLSYQTYNTALALAKRVEKAFRYERPQDASTSYIQAGYWDSTKDGLFAGENLYLSLKQLEASYLDSRGHDYEIVKSISLRSLNPLSLIRLREKGTCDFSLDEMLFDMDFPGHYLRRLKSVSLTIPP</sequence>
<accession>A0ACC2HYW7</accession>
<evidence type="ECO:0000313" key="1">
    <source>
        <dbReference type="EMBL" id="KAJ8108287.1"/>
    </source>
</evidence>
<dbReference type="Proteomes" id="UP001153331">
    <property type="component" value="Unassembled WGS sequence"/>
</dbReference>
<dbReference type="EMBL" id="JAPHNI010000771">
    <property type="protein sequence ID" value="KAJ8108287.1"/>
    <property type="molecule type" value="Genomic_DNA"/>
</dbReference>